<dbReference type="Pfam" id="PF13692">
    <property type="entry name" value="Glyco_trans_1_4"/>
    <property type="match status" value="1"/>
</dbReference>
<comment type="caution">
    <text evidence="2">The sequence shown here is derived from an EMBL/GenBank/DDBJ whole genome shotgun (WGS) entry which is preliminary data.</text>
</comment>
<name>A0A5C4XMG9_9DEIO</name>
<reference evidence="2 3" key="1">
    <citation type="submission" date="2019-06" db="EMBL/GenBank/DDBJ databases">
        <title>Genome sequence of Deinococcus radiopugnans ATCC 19172.</title>
        <authorList>
            <person name="Maclea K.S."/>
            <person name="Maynard C.R."/>
        </authorList>
    </citation>
    <scope>NUCLEOTIDE SEQUENCE [LARGE SCALE GENOMIC DNA]</scope>
    <source>
        <strain evidence="2 3">ATCC 19172</strain>
    </source>
</reference>
<dbReference type="OrthoDB" id="9768685at2"/>
<evidence type="ECO:0000313" key="3">
    <source>
        <dbReference type="Proteomes" id="UP000313988"/>
    </source>
</evidence>
<sequence length="538" mass="59207">MNRKPPIPPSPSPTSEGRRNRPSPGAEFRAVMVQKQTLLGVQGAKPARSAQDDTLSAQVHHRKVALWKGQYPGGGRPQQPPHLLSDIAIPTMIGIDDSSPRHPLPRLLHHNPHAMKVLHLSSSDLGGGAARGAYWLHQALQSRADTDSAMLVQSKVSDDPEVTEYRPALASRLARKTEQLVRDRLRPSRYFSPAALRLPIHHQINALQPDVVNLHWVGDGFLSPESLTGIRAPLVWTLRDQWPMTGGCHYAQDCGRFEAECGNCPALNSRHPDDYSRRLHRRKSRAWDGHPMTLVALSHWLADQARRSSLLGGRRTVVIPNALDTTVFQPSDQGTAHLRARLGLPADRRLILFGAMDPLNDRRKGFGELRRSAELLAQRPDATSLELVVFGPLHGQTPPTMPLRTHFLGPVDDDRALASLYAGADLTVMPSLEEAFGKVAMESMACGTPVVCFDGSGPADIVDHRVNGYLARLGDAADLAAGIAFLLDHPQPRALMGAALDKVAAHYTYERQAQMYSDLYARVLEEAKWLELRPRASS</sequence>
<dbReference type="Gene3D" id="3.40.50.2000">
    <property type="entry name" value="Glycogen Phosphorylase B"/>
    <property type="match status" value="2"/>
</dbReference>
<dbReference type="PANTHER" id="PTHR45947:SF3">
    <property type="entry name" value="SULFOQUINOVOSYL TRANSFERASE SQD2"/>
    <property type="match status" value="1"/>
</dbReference>
<dbReference type="Proteomes" id="UP000313988">
    <property type="component" value="Unassembled WGS sequence"/>
</dbReference>
<keyword evidence="2" id="KW-0808">Transferase</keyword>
<accession>A0A5C4XMG9</accession>
<gene>
    <name evidence="2" type="ORF">FHR04_19425</name>
</gene>
<dbReference type="InterPro" id="IPR050194">
    <property type="entry name" value="Glycosyltransferase_grp1"/>
</dbReference>
<dbReference type="PANTHER" id="PTHR45947">
    <property type="entry name" value="SULFOQUINOVOSYL TRANSFERASE SQD2"/>
    <property type="match status" value="1"/>
</dbReference>
<dbReference type="EMBL" id="VDMO01000038">
    <property type="protein sequence ID" value="TNM64726.1"/>
    <property type="molecule type" value="Genomic_DNA"/>
</dbReference>
<evidence type="ECO:0000256" key="1">
    <source>
        <dbReference type="SAM" id="MobiDB-lite"/>
    </source>
</evidence>
<protein>
    <submittedName>
        <fullName evidence="2">Glycosyltransferase</fullName>
    </submittedName>
</protein>
<organism evidence="2 3">
    <name type="scientific">Deinococcus radiopugnans ATCC 19172</name>
    <dbReference type="NCBI Taxonomy" id="585398"/>
    <lineage>
        <taxon>Bacteria</taxon>
        <taxon>Thermotogati</taxon>
        <taxon>Deinococcota</taxon>
        <taxon>Deinococci</taxon>
        <taxon>Deinococcales</taxon>
        <taxon>Deinococcaceae</taxon>
        <taxon>Deinococcus</taxon>
    </lineage>
</organism>
<dbReference type="SUPFAM" id="SSF53756">
    <property type="entry name" value="UDP-Glycosyltransferase/glycogen phosphorylase"/>
    <property type="match status" value="1"/>
</dbReference>
<feature type="region of interest" description="Disordered" evidence="1">
    <location>
        <begin position="1"/>
        <end position="26"/>
    </location>
</feature>
<feature type="compositionally biased region" description="Pro residues" evidence="1">
    <location>
        <begin position="1"/>
        <end position="12"/>
    </location>
</feature>
<dbReference type="GO" id="GO:0016757">
    <property type="term" value="F:glycosyltransferase activity"/>
    <property type="evidence" value="ECO:0007669"/>
    <property type="project" value="TreeGrafter"/>
</dbReference>
<proteinExistence type="predicted"/>
<evidence type="ECO:0000313" key="2">
    <source>
        <dbReference type="EMBL" id="TNM64726.1"/>
    </source>
</evidence>
<dbReference type="CDD" id="cd03825">
    <property type="entry name" value="GT4_WcaC-like"/>
    <property type="match status" value="1"/>
</dbReference>
<dbReference type="AlphaFoldDB" id="A0A5C4XMG9"/>